<dbReference type="PRINTS" id="PR00081">
    <property type="entry name" value="GDHRDH"/>
</dbReference>
<keyword evidence="2" id="KW-0560">Oxidoreductase</keyword>
<evidence type="ECO:0000256" key="2">
    <source>
        <dbReference type="ARBA" id="ARBA00023002"/>
    </source>
</evidence>
<dbReference type="RefSeq" id="XP_069200586.1">
    <property type="nucleotide sequence ID" value="XM_069347270.1"/>
</dbReference>
<dbReference type="GeneID" id="95974417"/>
<dbReference type="InterPro" id="IPR036291">
    <property type="entry name" value="NAD(P)-bd_dom_sf"/>
</dbReference>
<comment type="caution">
    <text evidence="4">The sequence shown here is derived from an EMBL/GenBank/DDBJ whole genome shotgun (WGS) entry which is preliminary data.</text>
</comment>
<gene>
    <name evidence="4" type="ORF">AAFC00_000714</name>
</gene>
<reference evidence="4 5" key="1">
    <citation type="submission" date="2024-07" db="EMBL/GenBank/DDBJ databases">
        <title>Draft sequence of the Neodothiora populina.</title>
        <authorList>
            <person name="Drown D.D."/>
            <person name="Schuette U.S."/>
            <person name="Buechlein A.B."/>
            <person name="Rusch D.R."/>
            <person name="Winton L.W."/>
            <person name="Adams G.A."/>
        </authorList>
    </citation>
    <scope>NUCLEOTIDE SEQUENCE [LARGE SCALE GENOMIC DNA]</scope>
    <source>
        <strain evidence="4 5">CPC 39397</strain>
    </source>
</reference>
<evidence type="ECO:0000256" key="3">
    <source>
        <dbReference type="SAM" id="MobiDB-lite"/>
    </source>
</evidence>
<dbReference type="Pfam" id="PF00106">
    <property type="entry name" value="adh_short"/>
    <property type="match status" value="1"/>
</dbReference>
<dbReference type="Gene3D" id="3.40.50.720">
    <property type="entry name" value="NAD(P)-binding Rossmann-like Domain"/>
    <property type="match status" value="1"/>
</dbReference>
<dbReference type="PANTHER" id="PTHR24320:SF272">
    <property type="entry name" value="NAD(P)-BINDING ROSSMANN-FOLD SUPERFAMILY PROTEIN"/>
    <property type="match status" value="1"/>
</dbReference>
<dbReference type="SUPFAM" id="SSF51735">
    <property type="entry name" value="NAD(P)-binding Rossmann-fold domains"/>
    <property type="match status" value="1"/>
</dbReference>
<proteinExistence type="inferred from homology"/>
<protein>
    <recommendedName>
        <fullName evidence="6">NAD(P)-binding protein</fullName>
    </recommendedName>
</protein>
<keyword evidence="5" id="KW-1185">Reference proteome</keyword>
<evidence type="ECO:0008006" key="6">
    <source>
        <dbReference type="Google" id="ProtNLM"/>
    </source>
</evidence>
<evidence type="ECO:0000256" key="1">
    <source>
        <dbReference type="ARBA" id="ARBA00006484"/>
    </source>
</evidence>
<dbReference type="Proteomes" id="UP001562354">
    <property type="component" value="Unassembled WGS sequence"/>
</dbReference>
<name>A0ABR3PEY3_9PEZI</name>
<evidence type="ECO:0000313" key="4">
    <source>
        <dbReference type="EMBL" id="KAL1304311.1"/>
    </source>
</evidence>
<dbReference type="InterPro" id="IPR002347">
    <property type="entry name" value="SDR_fam"/>
</dbReference>
<accession>A0ABR3PEY3</accession>
<comment type="similarity">
    <text evidence="1">Belongs to the short-chain dehydrogenases/reductases (SDR) family.</text>
</comment>
<organism evidence="4 5">
    <name type="scientific">Neodothiora populina</name>
    <dbReference type="NCBI Taxonomy" id="2781224"/>
    <lineage>
        <taxon>Eukaryota</taxon>
        <taxon>Fungi</taxon>
        <taxon>Dikarya</taxon>
        <taxon>Ascomycota</taxon>
        <taxon>Pezizomycotina</taxon>
        <taxon>Dothideomycetes</taxon>
        <taxon>Dothideomycetidae</taxon>
        <taxon>Dothideales</taxon>
        <taxon>Dothioraceae</taxon>
        <taxon>Neodothiora</taxon>
    </lineage>
</organism>
<dbReference type="EMBL" id="JBFMKM010000009">
    <property type="protein sequence ID" value="KAL1304311.1"/>
    <property type="molecule type" value="Genomic_DNA"/>
</dbReference>
<sequence length="343" mass="36599">MPAPQTPYKPYADRFSADEHTCPTALEIVKDAGVLNGLKGKVVIITGATSGIGIETARALHATGAKIYLAVRNLEKGAAVIKDIQSNPGSSGEGELVLLKLDTASLASVRSAAKEFLSKEKTLNILVNNAGIMACPYTLTDDGLESQIATNHFGHFLFFQLLKDTMLSSSSASFQSRVIDVASSGHALCQINFDDIHFKKGDYNTWNAYGQSKLANIYMASSIERHYGAKGLHAFSLHPGVILTTGIASNMDPAQAHLISLSEESFGNLLITAEQGAATTVWAAVSPDLEGRGGTYLADVGEASPREPGENQGGPGYAPYAYDEELEEKLWKLSYETVGVPEE</sequence>
<feature type="region of interest" description="Disordered" evidence="3">
    <location>
        <begin position="299"/>
        <end position="319"/>
    </location>
</feature>
<evidence type="ECO:0000313" key="5">
    <source>
        <dbReference type="Proteomes" id="UP001562354"/>
    </source>
</evidence>
<dbReference type="PANTHER" id="PTHR24320">
    <property type="entry name" value="RETINOL DEHYDROGENASE"/>
    <property type="match status" value="1"/>
</dbReference>